<dbReference type="SUPFAM" id="SSF52047">
    <property type="entry name" value="RNI-like"/>
    <property type="match status" value="1"/>
</dbReference>
<proteinExistence type="predicted"/>
<gene>
    <name evidence="2" type="ORF">FB45DRAFT_162759</name>
</gene>
<dbReference type="Gene3D" id="3.80.10.10">
    <property type="entry name" value="Ribonuclease Inhibitor"/>
    <property type="match status" value="1"/>
</dbReference>
<dbReference type="InterPro" id="IPR036047">
    <property type="entry name" value="F-box-like_dom_sf"/>
</dbReference>
<dbReference type="SUPFAM" id="SSF81383">
    <property type="entry name" value="F-box domain"/>
    <property type="match status" value="1"/>
</dbReference>
<accession>A0AAD7FEV3</accession>
<dbReference type="EMBL" id="JARKIF010000018">
    <property type="protein sequence ID" value="KAJ7619705.1"/>
    <property type="molecule type" value="Genomic_DNA"/>
</dbReference>
<dbReference type="Pfam" id="PF12937">
    <property type="entry name" value="F-box-like"/>
    <property type="match status" value="1"/>
</dbReference>
<organism evidence="2 3">
    <name type="scientific">Roridomyces roridus</name>
    <dbReference type="NCBI Taxonomy" id="1738132"/>
    <lineage>
        <taxon>Eukaryota</taxon>
        <taxon>Fungi</taxon>
        <taxon>Dikarya</taxon>
        <taxon>Basidiomycota</taxon>
        <taxon>Agaricomycotina</taxon>
        <taxon>Agaricomycetes</taxon>
        <taxon>Agaricomycetidae</taxon>
        <taxon>Agaricales</taxon>
        <taxon>Marasmiineae</taxon>
        <taxon>Mycenaceae</taxon>
        <taxon>Roridomyces</taxon>
    </lineage>
</organism>
<evidence type="ECO:0000259" key="1">
    <source>
        <dbReference type="PROSITE" id="PS50181"/>
    </source>
</evidence>
<dbReference type="InterPro" id="IPR001810">
    <property type="entry name" value="F-box_dom"/>
</dbReference>
<dbReference type="PROSITE" id="PS50181">
    <property type="entry name" value="FBOX"/>
    <property type="match status" value="1"/>
</dbReference>
<dbReference type="AlphaFoldDB" id="A0AAD7FEV3"/>
<dbReference type="Proteomes" id="UP001221142">
    <property type="component" value="Unassembled WGS sequence"/>
</dbReference>
<name>A0AAD7FEV3_9AGAR</name>
<keyword evidence="3" id="KW-1185">Reference proteome</keyword>
<dbReference type="InterPro" id="IPR032675">
    <property type="entry name" value="LRR_dom_sf"/>
</dbReference>
<protein>
    <recommendedName>
        <fullName evidence="1">F-box domain-containing protein</fullName>
    </recommendedName>
</protein>
<evidence type="ECO:0000313" key="2">
    <source>
        <dbReference type="EMBL" id="KAJ7619705.1"/>
    </source>
</evidence>
<reference evidence="2" key="1">
    <citation type="submission" date="2023-03" db="EMBL/GenBank/DDBJ databases">
        <title>Massive genome expansion in bonnet fungi (Mycena s.s.) driven by repeated elements and novel gene families across ecological guilds.</title>
        <authorList>
            <consortium name="Lawrence Berkeley National Laboratory"/>
            <person name="Harder C.B."/>
            <person name="Miyauchi S."/>
            <person name="Viragh M."/>
            <person name="Kuo A."/>
            <person name="Thoen E."/>
            <person name="Andreopoulos B."/>
            <person name="Lu D."/>
            <person name="Skrede I."/>
            <person name="Drula E."/>
            <person name="Henrissat B."/>
            <person name="Morin E."/>
            <person name="Kohler A."/>
            <person name="Barry K."/>
            <person name="LaButti K."/>
            <person name="Morin E."/>
            <person name="Salamov A."/>
            <person name="Lipzen A."/>
            <person name="Mereny Z."/>
            <person name="Hegedus B."/>
            <person name="Baldrian P."/>
            <person name="Stursova M."/>
            <person name="Weitz H."/>
            <person name="Taylor A."/>
            <person name="Grigoriev I.V."/>
            <person name="Nagy L.G."/>
            <person name="Martin F."/>
            <person name="Kauserud H."/>
        </authorList>
    </citation>
    <scope>NUCLEOTIDE SEQUENCE</scope>
    <source>
        <strain evidence="2">9284</strain>
    </source>
</reference>
<evidence type="ECO:0000313" key="3">
    <source>
        <dbReference type="Proteomes" id="UP001221142"/>
    </source>
</evidence>
<sequence>MRTRSARKAYMRITRWLPNEVLTEIIHNVPRADLVTLCRVSKLFHALALPSLNQTVVLQTDTRSWKVLEAFCSAILQSPERADSVRSLSFSSGYSHRNLPAEDFLIESLLLMRRLEHLVISDYRPLGVVSCLARLTFPDLSSFTLKSDACLWKFHIEEFMNRHPTITHLCLWLIQGQDTVPKGAPLPKLLCYHGSARLFSAFSKHSLQCVQAAWLSGIIENLNAQTSPDLASLSITCLNATEISDAITHLSNHTSHLQKLKLHSYDNYITRAMVDDITAYLPQFERLTYLMFDYCGKDSRWVYDVGEDEEPEVLKTWANSCSTLRGCRFCEIACVKVGHKWEECSPEEFDAEAGFDVED</sequence>
<feature type="domain" description="F-box" evidence="1">
    <location>
        <begin position="11"/>
        <end position="68"/>
    </location>
</feature>
<comment type="caution">
    <text evidence="2">The sequence shown here is derived from an EMBL/GenBank/DDBJ whole genome shotgun (WGS) entry which is preliminary data.</text>
</comment>